<proteinExistence type="inferred from homology"/>
<dbReference type="InterPro" id="IPR007607">
    <property type="entry name" value="BacA/B"/>
</dbReference>
<dbReference type="PANTHER" id="PTHR35024">
    <property type="entry name" value="HYPOTHETICAL CYTOSOLIC PROTEIN"/>
    <property type="match status" value="1"/>
</dbReference>
<dbReference type="AlphaFoldDB" id="A0A8J7QGJ9"/>
<sequence length="163" mass="17613">MGWLDKRRNGKNETRSQPEVFTKGRGDSTIVGPNLVIEGKLDSKEDIWIAGQIKGELDCASRIVVAASGRIQGSIKCQSIAIFGEVEGNIDAAEEITVEASGKLIGDIKTKVFTNQPGGFFEGYSHMLDGKTVQNAQAAEKTEEKGPEVSKTGKDTNKSNRKK</sequence>
<keyword evidence="4" id="KW-1185">Reference proteome</keyword>
<dbReference type="Pfam" id="PF04519">
    <property type="entry name" value="Bactofilin"/>
    <property type="match status" value="1"/>
</dbReference>
<name>A0A8J7QGJ9_9BACT</name>
<organism evidence="3 4">
    <name type="scientific">Acanthopleuribacter pedis</name>
    <dbReference type="NCBI Taxonomy" id="442870"/>
    <lineage>
        <taxon>Bacteria</taxon>
        <taxon>Pseudomonadati</taxon>
        <taxon>Acidobacteriota</taxon>
        <taxon>Holophagae</taxon>
        <taxon>Acanthopleuribacterales</taxon>
        <taxon>Acanthopleuribacteraceae</taxon>
        <taxon>Acanthopleuribacter</taxon>
    </lineage>
</organism>
<dbReference type="EMBL" id="JAFREP010000005">
    <property type="protein sequence ID" value="MBO1318160.1"/>
    <property type="molecule type" value="Genomic_DNA"/>
</dbReference>
<feature type="region of interest" description="Disordered" evidence="2">
    <location>
        <begin position="132"/>
        <end position="163"/>
    </location>
</feature>
<dbReference type="RefSeq" id="WP_207857785.1">
    <property type="nucleotide sequence ID" value="NZ_JAFREP010000005.1"/>
</dbReference>
<evidence type="ECO:0000256" key="2">
    <source>
        <dbReference type="SAM" id="MobiDB-lite"/>
    </source>
</evidence>
<evidence type="ECO:0000313" key="3">
    <source>
        <dbReference type="EMBL" id="MBO1318160.1"/>
    </source>
</evidence>
<feature type="compositionally biased region" description="Basic and acidic residues" evidence="2">
    <location>
        <begin position="140"/>
        <end position="163"/>
    </location>
</feature>
<protein>
    <submittedName>
        <fullName evidence="3">Polymer-forming cytoskeletal protein</fullName>
    </submittedName>
</protein>
<evidence type="ECO:0000256" key="1">
    <source>
        <dbReference type="ARBA" id="ARBA00044755"/>
    </source>
</evidence>
<dbReference type="Proteomes" id="UP000664417">
    <property type="component" value="Unassembled WGS sequence"/>
</dbReference>
<dbReference type="PANTHER" id="PTHR35024:SF4">
    <property type="entry name" value="POLYMER-FORMING CYTOSKELETAL PROTEIN"/>
    <property type="match status" value="1"/>
</dbReference>
<comment type="caution">
    <text evidence="3">The sequence shown here is derived from an EMBL/GenBank/DDBJ whole genome shotgun (WGS) entry which is preliminary data.</text>
</comment>
<accession>A0A8J7QGJ9</accession>
<gene>
    <name evidence="3" type="ORF">J3U88_06820</name>
</gene>
<comment type="similarity">
    <text evidence="1">Belongs to the bactofilin family.</text>
</comment>
<reference evidence="3" key="1">
    <citation type="submission" date="2021-03" db="EMBL/GenBank/DDBJ databases">
        <authorList>
            <person name="Wang G."/>
        </authorList>
    </citation>
    <scope>NUCLEOTIDE SEQUENCE</scope>
    <source>
        <strain evidence="3">KCTC 12899</strain>
    </source>
</reference>
<feature type="region of interest" description="Disordered" evidence="2">
    <location>
        <begin position="1"/>
        <end position="26"/>
    </location>
</feature>
<evidence type="ECO:0000313" key="4">
    <source>
        <dbReference type="Proteomes" id="UP000664417"/>
    </source>
</evidence>